<feature type="non-terminal residue" evidence="1">
    <location>
        <position position="1"/>
    </location>
</feature>
<dbReference type="EMBL" id="BARU01008956">
    <property type="protein sequence ID" value="GAH46390.1"/>
    <property type="molecule type" value="Genomic_DNA"/>
</dbReference>
<name>X1GNE8_9ZZZZ</name>
<accession>X1GNE8</accession>
<sequence length="111" mass="12722">YEAEVEWISPKQTSSFVSHDSIESIGVWFTFDEPVSSIIGFGIEIPPREYTEEEFKKVIIAGGEKTLTGIIDQHKKEKLAAEKRDKQRKKLNKLVADLGDKLDIPYRLNTR</sequence>
<proteinExistence type="predicted"/>
<dbReference type="AlphaFoldDB" id="X1GNE8"/>
<protein>
    <submittedName>
        <fullName evidence="1">Uncharacterized protein</fullName>
    </submittedName>
</protein>
<evidence type="ECO:0000313" key="1">
    <source>
        <dbReference type="EMBL" id="GAH46390.1"/>
    </source>
</evidence>
<comment type="caution">
    <text evidence="1">The sequence shown here is derived from an EMBL/GenBank/DDBJ whole genome shotgun (WGS) entry which is preliminary data.</text>
</comment>
<organism evidence="1">
    <name type="scientific">marine sediment metagenome</name>
    <dbReference type="NCBI Taxonomy" id="412755"/>
    <lineage>
        <taxon>unclassified sequences</taxon>
        <taxon>metagenomes</taxon>
        <taxon>ecological metagenomes</taxon>
    </lineage>
</organism>
<reference evidence="1" key="1">
    <citation type="journal article" date="2014" name="Front. Microbiol.">
        <title>High frequency of phylogenetically diverse reductive dehalogenase-homologous genes in deep subseafloor sedimentary metagenomes.</title>
        <authorList>
            <person name="Kawai M."/>
            <person name="Futagami T."/>
            <person name="Toyoda A."/>
            <person name="Takaki Y."/>
            <person name="Nishi S."/>
            <person name="Hori S."/>
            <person name="Arai W."/>
            <person name="Tsubouchi T."/>
            <person name="Morono Y."/>
            <person name="Uchiyama I."/>
            <person name="Ito T."/>
            <person name="Fujiyama A."/>
            <person name="Inagaki F."/>
            <person name="Takami H."/>
        </authorList>
    </citation>
    <scope>NUCLEOTIDE SEQUENCE</scope>
    <source>
        <strain evidence="1">Expedition CK06-06</strain>
    </source>
</reference>
<gene>
    <name evidence="1" type="ORF">S03H2_17372</name>
</gene>